<evidence type="ECO:0000256" key="1">
    <source>
        <dbReference type="SAM" id="MobiDB-lite"/>
    </source>
</evidence>
<dbReference type="Gramene" id="OIT21688">
    <property type="protein sequence ID" value="OIT21688"/>
    <property type="gene ID" value="A4A49_66162"/>
</dbReference>
<protein>
    <submittedName>
        <fullName evidence="2">Uncharacterized protein</fullName>
    </submittedName>
</protein>
<dbReference type="EMBL" id="MJEQ01004166">
    <property type="protein sequence ID" value="OIT21688.1"/>
    <property type="molecule type" value="Genomic_DNA"/>
</dbReference>
<gene>
    <name evidence="2" type="ORF">A4A49_66162</name>
</gene>
<sequence>YILYDMSKNMFFTNRDVTFREDVFPFQLHSAEASQTVDPFLLNGDHSMPMPTTTPDHDVNVPTTTATACPPTLTSDTNTTIDNTKNDTASGRDFQNVSIPEDAPEIEPPDSEAPIEETPLPRCADTNVPSSPLPSCADTNVPLRRSQRESKEHVWLIDYVTNRNRSSASSVLYPIEEFVTYDRLSSSHQLYLGAFLAIIEPKNFQQASQDQRWVDAM</sequence>
<evidence type="ECO:0000313" key="3">
    <source>
        <dbReference type="Proteomes" id="UP000187609"/>
    </source>
</evidence>
<accession>A0A1J6K9L9</accession>
<proteinExistence type="predicted"/>
<dbReference type="Proteomes" id="UP000187609">
    <property type="component" value="Unassembled WGS sequence"/>
</dbReference>
<dbReference type="AlphaFoldDB" id="A0A1J6K9L9"/>
<name>A0A1J6K9L9_NICAT</name>
<feature type="non-terminal residue" evidence="2">
    <location>
        <position position="217"/>
    </location>
</feature>
<feature type="compositionally biased region" description="Acidic residues" evidence="1">
    <location>
        <begin position="102"/>
        <end position="115"/>
    </location>
</feature>
<dbReference type="OMA" id="PIFLPHE"/>
<comment type="caution">
    <text evidence="2">The sequence shown here is derived from an EMBL/GenBank/DDBJ whole genome shotgun (WGS) entry which is preliminary data.</text>
</comment>
<feature type="non-terminal residue" evidence="2">
    <location>
        <position position="1"/>
    </location>
</feature>
<organism evidence="2 3">
    <name type="scientific">Nicotiana attenuata</name>
    <name type="common">Coyote tobacco</name>
    <dbReference type="NCBI Taxonomy" id="49451"/>
    <lineage>
        <taxon>Eukaryota</taxon>
        <taxon>Viridiplantae</taxon>
        <taxon>Streptophyta</taxon>
        <taxon>Embryophyta</taxon>
        <taxon>Tracheophyta</taxon>
        <taxon>Spermatophyta</taxon>
        <taxon>Magnoliopsida</taxon>
        <taxon>eudicotyledons</taxon>
        <taxon>Gunneridae</taxon>
        <taxon>Pentapetalae</taxon>
        <taxon>asterids</taxon>
        <taxon>lamiids</taxon>
        <taxon>Solanales</taxon>
        <taxon>Solanaceae</taxon>
        <taxon>Nicotianoideae</taxon>
        <taxon>Nicotianeae</taxon>
        <taxon>Nicotiana</taxon>
    </lineage>
</organism>
<feature type="compositionally biased region" description="Low complexity" evidence="1">
    <location>
        <begin position="66"/>
        <end position="88"/>
    </location>
</feature>
<feature type="region of interest" description="Disordered" evidence="1">
    <location>
        <begin position="66"/>
        <end position="120"/>
    </location>
</feature>
<evidence type="ECO:0000313" key="2">
    <source>
        <dbReference type="EMBL" id="OIT21688.1"/>
    </source>
</evidence>
<keyword evidence="3" id="KW-1185">Reference proteome</keyword>
<reference evidence="2" key="1">
    <citation type="submission" date="2016-11" db="EMBL/GenBank/DDBJ databases">
        <title>The genome of Nicotiana attenuata.</title>
        <authorList>
            <person name="Xu S."/>
            <person name="Brockmoeller T."/>
            <person name="Gaquerel E."/>
            <person name="Navarro A."/>
            <person name="Kuhl H."/>
            <person name="Gase K."/>
            <person name="Ling Z."/>
            <person name="Zhou W."/>
            <person name="Kreitzer C."/>
            <person name="Stanke M."/>
            <person name="Tang H."/>
            <person name="Lyons E."/>
            <person name="Pandey P."/>
            <person name="Pandey S.P."/>
            <person name="Timmermann B."/>
            <person name="Baldwin I.T."/>
        </authorList>
    </citation>
    <scope>NUCLEOTIDE SEQUENCE [LARGE SCALE GENOMIC DNA]</scope>
    <source>
        <strain evidence="2">UT</strain>
    </source>
</reference>